<evidence type="ECO:0000313" key="7">
    <source>
        <dbReference type="Proteomes" id="UP000887572"/>
    </source>
</evidence>
<name>A0A914HU82_GLORO</name>
<dbReference type="Proteomes" id="UP000887572">
    <property type="component" value="Unplaced"/>
</dbReference>
<dbReference type="Gene3D" id="3.40.50.2300">
    <property type="match status" value="1"/>
</dbReference>
<evidence type="ECO:0000313" key="8">
    <source>
        <dbReference type="WBParaSite" id="Gr19_v10_g424.t1"/>
    </source>
</evidence>
<evidence type="ECO:0000256" key="5">
    <source>
        <dbReference type="SAM" id="SignalP"/>
    </source>
</evidence>
<dbReference type="InterPro" id="IPR028082">
    <property type="entry name" value="Peripla_BP_I"/>
</dbReference>
<dbReference type="PANTHER" id="PTHR44755:SF8">
    <property type="entry name" value="RECEPTOR LIGAND BINDING REGION DOMAIN-CONTAINING PROTEIN"/>
    <property type="match status" value="1"/>
</dbReference>
<dbReference type="WBParaSite" id="Gr19_v10_g424.t1">
    <property type="protein sequence ID" value="Gr19_v10_g424.t1"/>
    <property type="gene ID" value="Gr19_v10_g424"/>
</dbReference>
<dbReference type="GO" id="GO:0007165">
    <property type="term" value="P:signal transduction"/>
    <property type="evidence" value="ECO:0007669"/>
    <property type="project" value="TreeGrafter"/>
</dbReference>
<dbReference type="SUPFAM" id="SSF53822">
    <property type="entry name" value="Periplasmic binding protein-like I"/>
    <property type="match status" value="1"/>
</dbReference>
<dbReference type="GO" id="GO:0038023">
    <property type="term" value="F:signaling receptor activity"/>
    <property type="evidence" value="ECO:0007669"/>
    <property type="project" value="TreeGrafter"/>
</dbReference>
<comment type="subcellular location">
    <subcellularLocation>
        <location evidence="1">Membrane</location>
    </subcellularLocation>
</comment>
<keyword evidence="7" id="KW-1185">Reference proteome</keyword>
<reference evidence="8" key="1">
    <citation type="submission" date="2022-11" db="UniProtKB">
        <authorList>
            <consortium name="WormBaseParasite"/>
        </authorList>
    </citation>
    <scope>IDENTIFICATION</scope>
</reference>
<evidence type="ECO:0000259" key="6">
    <source>
        <dbReference type="Pfam" id="PF01094"/>
    </source>
</evidence>
<dbReference type="GO" id="GO:0016020">
    <property type="term" value="C:membrane"/>
    <property type="evidence" value="ECO:0007669"/>
    <property type="project" value="UniProtKB-SubCell"/>
</dbReference>
<dbReference type="PANTHER" id="PTHR44755">
    <property type="entry name" value="NATRIURETIC PEPTIDE RECEPTOR 3-RELATED"/>
    <property type="match status" value="1"/>
</dbReference>
<accession>A0A914HU82</accession>
<feature type="signal peptide" evidence="5">
    <location>
        <begin position="1"/>
        <end position="23"/>
    </location>
</feature>
<evidence type="ECO:0000256" key="3">
    <source>
        <dbReference type="ARBA" id="ARBA00022989"/>
    </source>
</evidence>
<evidence type="ECO:0000256" key="1">
    <source>
        <dbReference type="ARBA" id="ARBA00004370"/>
    </source>
</evidence>
<protein>
    <submittedName>
        <fullName evidence="8">Receptor ligand binding region domain-containing protein</fullName>
    </submittedName>
</protein>
<keyword evidence="4" id="KW-0472">Membrane</keyword>
<organism evidence="7 8">
    <name type="scientific">Globodera rostochiensis</name>
    <name type="common">Golden nematode worm</name>
    <name type="synonym">Heterodera rostochiensis</name>
    <dbReference type="NCBI Taxonomy" id="31243"/>
    <lineage>
        <taxon>Eukaryota</taxon>
        <taxon>Metazoa</taxon>
        <taxon>Ecdysozoa</taxon>
        <taxon>Nematoda</taxon>
        <taxon>Chromadorea</taxon>
        <taxon>Rhabditida</taxon>
        <taxon>Tylenchina</taxon>
        <taxon>Tylenchomorpha</taxon>
        <taxon>Tylenchoidea</taxon>
        <taxon>Heteroderidae</taxon>
        <taxon>Heteroderinae</taxon>
        <taxon>Globodera</taxon>
    </lineage>
</organism>
<dbReference type="InterPro" id="IPR052612">
    <property type="entry name" value="ANP_Clearance_Receptor"/>
</dbReference>
<keyword evidence="2" id="KW-0812">Transmembrane</keyword>
<keyword evidence="5" id="KW-0732">Signal</keyword>
<sequence>MGPQVPFILLLIGFLLAIRPAIGAELSSPIYGTFHREDGHSLSERRQILLVESLFFGQPLSTYRNRTRRQTAAQIAPQTPRIGDNISADRTSSTIAPTKKASAKNFVKKELQGKVVVKIGHIGAQGAMPNGDRVLEISRMALLDEGILGEELDFDLSSSYSILSIVACGDSYEGVASAAAMYHKEKVRVFLGPYCASEFEAVAKMCSFWNIPAISYMPTTTAVSDRNIYKTLARISSKNTNLIAKALVRLVEHYNWKKLAIVTNTGPIAYERVIAFEEEFRRTNAVTVVKKFVLDENWDSNEIIRSGLLADLSANARGKSPEGNKSIRSLGEN</sequence>
<evidence type="ECO:0000256" key="2">
    <source>
        <dbReference type="ARBA" id="ARBA00022692"/>
    </source>
</evidence>
<evidence type="ECO:0000256" key="4">
    <source>
        <dbReference type="ARBA" id="ARBA00023136"/>
    </source>
</evidence>
<dbReference type="Pfam" id="PF01094">
    <property type="entry name" value="ANF_receptor"/>
    <property type="match status" value="1"/>
</dbReference>
<dbReference type="InterPro" id="IPR001828">
    <property type="entry name" value="ANF_lig-bd_rcpt"/>
</dbReference>
<dbReference type="AlphaFoldDB" id="A0A914HU82"/>
<feature type="chain" id="PRO_5037687103" evidence="5">
    <location>
        <begin position="24"/>
        <end position="333"/>
    </location>
</feature>
<dbReference type="GO" id="GO:0017046">
    <property type="term" value="F:peptide hormone binding"/>
    <property type="evidence" value="ECO:0007669"/>
    <property type="project" value="TreeGrafter"/>
</dbReference>
<keyword evidence="3" id="KW-1133">Transmembrane helix</keyword>
<proteinExistence type="predicted"/>
<feature type="domain" description="Receptor ligand binding region" evidence="6">
    <location>
        <begin position="167"/>
        <end position="306"/>
    </location>
</feature>